<proteinExistence type="predicted"/>
<reference evidence="5" key="1">
    <citation type="submission" date="2020-06" db="EMBL/GenBank/DDBJ databases">
        <authorList>
            <person name="Dong N."/>
        </authorList>
    </citation>
    <scope>NUCLEOTIDE SEQUENCE</scope>
    <source>
        <strain evidence="5">R1692</strain>
    </source>
</reference>
<keyword evidence="3" id="KW-0862">Zinc</keyword>
<reference evidence="5" key="2">
    <citation type="journal article" date="2022" name="Sci. Total Environ.">
        <title>Prevalence, transmission, and molecular epidemiology of tet(X)-positive bacteria among humans, animals, and environmental niches in China: An epidemiological, and genomic-based study.</title>
        <authorList>
            <person name="Dong N."/>
            <person name="Zeng Y."/>
            <person name="Cai C."/>
            <person name="Sun C."/>
            <person name="Lu J."/>
            <person name="Liu C."/>
            <person name="Zhou H."/>
            <person name="Sun Q."/>
            <person name="Shu L."/>
            <person name="Wang H."/>
            <person name="Wang Y."/>
            <person name="Wang S."/>
            <person name="Wu C."/>
            <person name="Chan E.W."/>
            <person name="Chen G."/>
            <person name="Shen Z."/>
            <person name="Chen S."/>
            <person name="Zhang R."/>
        </authorList>
    </citation>
    <scope>NUCLEOTIDE SEQUENCE</scope>
    <source>
        <strain evidence="5">R1692</strain>
    </source>
</reference>
<dbReference type="PANTHER" id="PTHR30313">
    <property type="entry name" value="DNA PRIMASE"/>
    <property type="match status" value="1"/>
</dbReference>
<comment type="caution">
    <text evidence="5">The sequence shown here is derived from an EMBL/GenBank/DDBJ whole genome shotgun (WGS) entry which is preliminary data.</text>
</comment>
<dbReference type="Gene3D" id="3.40.1360.10">
    <property type="match status" value="1"/>
</dbReference>
<sequence length="302" mass="35551">MTFQKLTPDLNEIKEIDMVSYLSSLGHEPTRVRGDNFWYLSPLRLEKEASFKINRRLNRWYDYGMGQGGNIIDFAMRYNQFTIAEFLDSINHASTLKQKRQRAEDPAWNTRSGLRIVENRSLRHDALLNYLQERRISISIADRYLRELHFEIDNKTYFGLGFPNRSGGYEIRNSFMKISSSPKDISTYIRDHPKVAAFEGFMDFLTFRTLHRDLDENRMDFVILNSASFFDRAKPMLEQHQNISLYFDQDQTGRNLTQMALASDQRYMDESNLYKEHKDLNEWACSIGRSKKIAFGSLKIKS</sequence>
<dbReference type="SUPFAM" id="SSF57783">
    <property type="entry name" value="Zinc beta-ribbon"/>
    <property type="match status" value="1"/>
</dbReference>
<dbReference type="InterPro" id="IPR050219">
    <property type="entry name" value="DnaG_primase"/>
</dbReference>
<organism evidence="5 6">
    <name type="scientific">Sphingobacterium hotanense</name>
    <dbReference type="NCBI Taxonomy" id="649196"/>
    <lineage>
        <taxon>Bacteria</taxon>
        <taxon>Pseudomonadati</taxon>
        <taxon>Bacteroidota</taxon>
        <taxon>Sphingobacteriia</taxon>
        <taxon>Sphingobacteriales</taxon>
        <taxon>Sphingobacteriaceae</taxon>
        <taxon>Sphingobacterium</taxon>
    </lineage>
</organism>
<evidence type="ECO:0000313" key="6">
    <source>
        <dbReference type="Proteomes" id="UP001170954"/>
    </source>
</evidence>
<evidence type="ECO:0000256" key="1">
    <source>
        <dbReference type="ARBA" id="ARBA00022723"/>
    </source>
</evidence>
<gene>
    <name evidence="5" type="ORF">HX018_10735</name>
</gene>
<evidence type="ECO:0000256" key="2">
    <source>
        <dbReference type="ARBA" id="ARBA00022771"/>
    </source>
</evidence>
<evidence type="ECO:0000259" key="4">
    <source>
        <dbReference type="Pfam" id="PF01807"/>
    </source>
</evidence>
<dbReference type="Proteomes" id="UP001170954">
    <property type="component" value="Unassembled WGS sequence"/>
</dbReference>
<accession>A0ABT7NN81</accession>
<name>A0ABT7NN81_9SPHI</name>
<keyword evidence="1" id="KW-0479">Metal-binding</keyword>
<dbReference type="InterPro" id="IPR002694">
    <property type="entry name" value="Znf_CHC2"/>
</dbReference>
<dbReference type="PANTHER" id="PTHR30313:SF2">
    <property type="entry name" value="DNA PRIMASE"/>
    <property type="match status" value="1"/>
</dbReference>
<dbReference type="RefSeq" id="WP_286651429.1">
    <property type="nucleotide sequence ID" value="NZ_JACAGK010000027.1"/>
</dbReference>
<keyword evidence="2" id="KW-0863">Zinc-finger</keyword>
<dbReference type="Gene3D" id="3.90.580.10">
    <property type="entry name" value="Zinc finger, CHC2-type domain"/>
    <property type="match status" value="1"/>
</dbReference>
<dbReference type="EMBL" id="JACAGK010000027">
    <property type="protein sequence ID" value="MDM1048715.1"/>
    <property type="molecule type" value="Genomic_DNA"/>
</dbReference>
<dbReference type="Pfam" id="PF13155">
    <property type="entry name" value="Toprim_2"/>
    <property type="match status" value="1"/>
</dbReference>
<protein>
    <submittedName>
        <fullName evidence="5">Toprim domain-containing protein</fullName>
    </submittedName>
</protein>
<dbReference type="InterPro" id="IPR036977">
    <property type="entry name" value="DNA_primase_Znf_CHC2"/>
</dbReference>
<dbReference type="Pfam" id="PF01807">
    <property type="entry name" value="Zn_ribbon_DnaG"/>
    <property type="match status" value="1"/>
</dbReference>
<evidence type="ECO:0000256" key="3">
    <source>
        <dbReference type="ARBA" id="ARBA00022833"/>
    </source>
</evidence>
<feature type="domain" description="Zinc finger CHC2-type" evidence="4">
    <location>
        <begin position="32"/>
        <end position="97"/>
    </location>
</feature>
<keyword evidence="6" id="KW-1185">Reference proteome</keyword>
<evidence type="ECO:0000313" key="5">
    <source>
        <dbReference type="EMBL" id="MDM1048715.1"/>
    </source>
</evidence>